<feature type="domain" description="RNase H type-2" evidence="14">
    <location>
        <begin position="27"/>
        <end position="231"/>
    </location>
</feature>
<evidence type="ECO:0000256" key="4">
    <source>
        <dbReference type="ARBA" id="ARBA00004496"/>
    </source>
</evidence>
<reference evidence="15 16" key="1">
    <citation type="submission" date="2020-08" db="EMBL/GenBank/DDBJ databases">
        <title>Sequencing the genomes of 1000 actinobacteria strains.</title>
        <authorList>
            <person name="Klenk H.-P."/>
        </authorList>
    </citation>
    <scope>NUCLEOTIDE SEQUENCE [LARGE SCALE GENOMIC DNA]</scope>
    <source>
        <strain evidence="15 16">DSM 23040</strain>
    </source>
</reference>
<dbReference type="CDD" id="cd07182">
    <property type="entry name" value="RNase_HII_bacteria_HII_like"/>
    <property type="match status" value="1"/>
</dbReference>
<dbReference type="InterPro" id="IPR024567">
    <property type="entry name" value="RNase_HII/HIII_dom"/>
</dbReference>
<accession>A0A839QMQ2</accession>
<comment type="function">
    <text evidence="3 13">Endonuclease that specifically degrades the RNA of RNA-DNA hybrids.</text>
</comment>
<feature type="binding site" evidence="12">
    <location>
        <position position="33"/>
    </location>
    <ligand>
        <name>a divalent metal cation</name>
        <dbReference type="ChEBI" id="CHEBI:60240"/>
    </ligand>
</feature>
<comment type="similarity">
    <text evidence="5 13">Belongs to the RNase HII family.</text>
</comment>
<dbReference type="InterPro" id="IPR001352">
    <property type="entry name" value="RNase_HII/HIII"/>
</dbReference>
<dbReference type="InterPro" id="IPR022898">
    <property type="entry name" value="RNase_HII"/>
</dbReference>
<dbReference type="GO" id="GO:0043137">
    <property type="term" value="P:DNA replication, removal of RNA primer"/>
    <property type="evidence" value="ECO:0007669"/>
    <property type="project" value="TreeGrafter"/>
</dbReference>
<evidence type="ECO:0000256" key="9">
    <source>
        <dbReference type="ARBA" id="ARBA00022759"/>
    </source>
</evidence>
<protein>
    <recommendedName>
        <fullName evidence="13">Ribonuclease</fullName>
        <ecNumber evidence="13">3.1.26.4</ecNumber>
    </recommendedName>
</protein>
<dbReference type="Pfam" id="PF01351">
    <property type="entry name" value="RNase_HII"/>
    <property type="match status" value="1"/>
</dbReference>
<keyword evidence="9 12" id="KW-0255">Endonuclease</keyword>
<evidence type="ECO:0000256" key="11">
    <source>
        <dbReference type="ARBA" id="ARBA00023211"/>
    </source>
</evidence>
<evidence type="ECO:0000256" key="6">
    <source>
        <dbReference type="ARBA" id="ARBA00022490"/>
    </source>
</evidence>
<dbReference type="PANTHER" id="PTHR10954:SF18">
    <property type="entry name" value="RIBONUCLEASE HII"/>
    <property type="match status" value="1"/>
</dbReference>
<evidence type="ECO:0000256" key="10">
    <source>
        <dbReference type="ARBA" id="ARBA00022801"/>
    </source>
</evidence>
<comment type="catalytic activity">
    <reaction evidence="1 12 13">
        <text>Endonucleolytic cleavage to 5'-phosphomonoester.</text>
        <dbReference type="EC" id="3.1.26.4"/>
    </reaction>
</comment>
<dbReference type="EMBL" id="JACHWP010000001">
    <property type="protein sequence ID" value="MBB3021763.1"/>
    <property type="molecule type" value="Genomic_DNA"/>
</dbReference>
<keyword evidence="6" id="KW-0963">Cytoplasm</keyword>
<evidence type="ECO:0000256" key="7">
    <source>
        <dbReference type="ARBA" id="ARBA00022722"/>
    </source>
</evidence>
<dbReference type="PANTHER" id="PTHR10954">
    <property type="entry name" value="RIBONUCLEASE H2 SUBUNIT A"/>
    <property type="match status" value="1"/>
</dbReference>
<dbReference type="GO" id="GO:0006298">
    <property type="term" value="P:mismatch repair"/>
    <property type="evidence" value="ECO:0007669"/>
    <property type="project" value="TreeGrafter"/>
</dbReference>
<sequence length="231" mass="23954">MVVDPTAVDEERLAADLFAAHPDAARAAVIGVDEVGRGALAGPVLVGAFALIVHRRADGSARAQVLPDGIRDSKQLTAKRRAAVSAALRADEDLIWATGSAAAVEIDEVGIGAALGVAARRALESVGRRLEETDAQLPIAGIILDGNLDFVTDGLGPVPVLVRVKADQDCVSAAAASVLAKVERDSLMEALDRTAPAYAWASNKGYGSAAHRAAIAEHGLHPEHRSTWKLA</sequence>
<evidence type="ECO:0000256" key="12">
    <source>
        <dbReference type="PROSITE-ProRule" id="PRU01319"/>
    </source>
</evidence>
<evidence type="ECO:0000256" key="8">
    <source>
        <dbReference type="ARBA" id="ARBA00022723"/>
    </source>
</evidence>
<feature type="binding site" evidence="12">
    <location>
        <position position="145"/>
    </location>
    <ligand>
        <name>a divalent metal cation</name>
        <dbReference type="ChEBI" id="CHEBI:60240"/>
    </ligand>
</feature>
<keyword evidence="16" id="KW-1185">Reference proteome</keyword>
<comment type="cofactor">
    <cofactor evidence="2">
        <name>Mg(2+)</name>
        <dbReference type="ChEBI" id="CHEBI:18420"/>
    </cofactor>
</comment>
<evidence type="ECO:0000313" key="15">
    <source>
        <dbReference type="EMBL" id="MBB3021763.1"/>
    </source>
</evidence>
<keyword evidence="7 12" id="KW-0540">Nuclease</keyword>
<dbReference type="NCBIfam" id="NF000595">
    <property type="entry name" value="PRK00015.1-3"/>
    <property type="match status" value="1"/>
</dbReference>
<dbReference type="InterPro" id="IPR036397">
    <property type="entry name" value="RNaseH_sf"/>
</dbReference>
<dbReference type="PROSITE" id="PS51975">
    <property type="entry name" value="RNASE_H_2"/>
    <property type="match status" value="1"/>
</dbReference>
<keyword evidence="8 12" id="KW-0479">Metal-binding</keyword>
<comment type="subcellular location">
    <subcellularLocation>
        <location evidence="4">Cytoplasm</location>
    </subcellularLocation>
</comment>
<evidence type="ECO:0000313" key="16">
    <source>
        <dbReference type="Proteomes" id="UP000568050"/>
    </source>
</evidence>
<evidence type="ECO:0000256" key="2">
    <source>
        <dbReference type="ARBA" id="ARBA00001946"/>
    </source>
</evidence>
<evidence type="ECO:0000256" key="13">
    <source>
        <dbReference type="RuleBase" id="RU003515"/>
    </source>
</evidence>
<dbReference type="RefSeq" id="WP_183373447.1">
    <property type="nucleotide sequence ID" value="NZ_CBCSFZ010000028.1"/>
</dbReference>
<dbReference type="GO" id="GO:0046872">
    <property type="term" value="F:metal ion binding"/>
    <property type="evidence" value="ECO:0007669"/>
    <property type="project" value="UniProtKB-KW"/>
</dbReference>
<evidence type="ECO:0000259" key="14">
    <source>
        <dbReference type="PROSITE" id="PS51975"/>
    </source>
</evidence>
<comment type="caution">
    <text evidence="15">The sequence shown here is derived from an EMBL/GenBank/DDBJ whole genome shotgun (WGS) entry which is preliminary data.</text>
</comment>
<dbReference type="Proteomes" id="UP000568050">
    <property type="component" value="Unassembled WGS sequence"/>
</dbReference>
<proteinExistence type="inferred from homology"/>
<feature type="binding site" evidence="12">
    <location>
        <position position="34"/>
    </location>
    <ligand>
        <name>a divalent metal cation</name>
        <dbReference type="ChEBI" id="CHEBI:60240"/>
    </ligand>
</feature>
<keyword evidence="10 12" id="KW-0378">Hydrolase</keyword>
<dbReference type="AlphaFoldDB" id="A0A839QMQ2"/>
<organism evidence="15 16">
    <name type="scientific">Helcobacillus massiliensis</name>
    <dbReference type="NCBI Taxonomy" id="521392"/>
    <lineage>
        <taxon>Bacteria</taxon>
        <taxon>Bacillati</taxon>
        <taxon>Actinomycetota</taxon>
        <taxon>Actinomycetes</taxon>
        <taxon>Micrococcales</taxon>
        <taxon>Dermabacteraceae</taxon>
        <taxon>Helcobacillus</taxon>
    </lineage>
</organism>
<dbReference type="GO" id="GO:0032299">
    <property type="term" value="C:ribonuclease H2 complex"/>
    <property type="evidence" value="ECO:0007669"/>
    <property type="project" value="TreeGrafter"/>
</dbReference>
<comment type="cofactor">
    <cofactor evidence="12">
        <name>Mn(2+)</name>
        <dbReference type="ChEBI" id="CHEBI:29035"/>
    </cofactor>
    <cofactor evidence="12">
        <name>Mg(2+)</name>
        <dbReference type="ChEBI" id="CHEBI:18420"/>
    </cofactor>
    <text evidence="12">Manganese or magnesium. Binds 1 divalent metal ion per monomer in the absence of substrate. May bind a second metal ion after substrate binding.</text>
</comment>
<evidence type="ECO:0000256" key="1">
    <source>
        <dbReference type="ARBA" id="ARBA00000077"/>
    </source>
</evidence>
<dbReference type="EC" id="3.1.26.4" evidence="13"/>
<dbReference type="InterPro" id="IPR012337">
    <property type="entry name" value="RNaseH-like_sf"/>
</dbReference>
<name>A0A839QMQ2_9MICO</name>
<dbReference type="Gene3D" id="3.30.420.10">
    <property type="entry name" value="Ribonuclease H-like superfamily/Ribonuclease H"/>
    <property type="match status" value="1"/>
</dbReference>
<gene>
    <name evidence="15" type="ORF">FHX50_000011</name>
</gene>
<dbReference type="GO" id="GO:0003723">
    <property type="term" value="F:RNA binding"/>
    <property type="evidence" value="ECO:0007669"/>
    <property type="project" value="UniProtKB-UniRule"/>
</dbReference>
<evidence type="ECO:0000256" key="3">
    <source>
        <dbReference type="ARBA" id="ARBA00004065"/>
    </source>
</evidence>
<evidence type="ECO:0000256" key="5">
    <source>
        <dbReference type="ARBA" id="ARBA00007383"/>
    </source>
</evidence>
<dbReference type="SUPFAM" id="SSF53098">
    <property type="entry name" value="Ribonuclease H-like"/>
    <property type="match status" value="1"/>
</dbReference>
<keyword evidence="11" id="KW-0464">Manganese</keyword>
<dbReference type="GO" id="GO:0005737">
    <property type="term" value="C:cytoplasm"/>
    <property type="evidence" value="ECO:0007669"/>
    <property type="project" value="UniProtKB-SubCell"/>
</dbReference>
<dbReference type="GO" id="GO:0004523">
    <property type="term" value="F:RNA-DNA hybrid ribonuclease activity"/>
    <property type="evidence" value="ECO:0007669"/>
    <property type="project" value="UniProtKB-UniRule"/>
</dbReference>